<dbReference type="PANTHER" id="PTHR43490:SF99">
    <property type="entry name" value="SHORT-CHAIN DEHYDROGENASE_REDUCTASE"/>
    <property type="match status" value="1"/>
</dbReference>
<evidence type="ECO:0000256" key="3">
    <source>
        <dbReference type="ARBA" id="ARBA00023002"/>
    </source>
</evidence>
<dbReference type="PANTHER" id="PTHR43490">
    <property type="entry name" value="(+)-NEOMENTHOL DEHYDROGENASE"/>
    <property type="match status" value="1"/>
</dbReference>
<keyword evidence="3" id="KW-0560">Oxidoreductase</keyword>
<dbReference type="SUPFAM" id="SSF51735">
    <property type="entry name" value="NAD(P)-binding Rossmann-fold domains"/>
    <property type="match status" value="1"/>
</dbReference>
<evidence type="ECO:0000313" key="5">
    <source>
        <dbReference type="Proteomes" id="UP000799772"/>
    </source>
</evidence>
<dbReference type="GO" id="GO:0016616">
    <property type="term" value="F:oxidoreductase activity, acting on the CH-OH group of donors, NAD or NADP as acceptor"/>
    <property type="evidence" value="ECO:0007669"/>
    <property type="project" value="InterPro"/>
</dbReference>
<gene>
    <name evidence="4" type="ORF">NA57DRAFT_56633</name>
</gene>
<dbReference type="Pfam" id="PF00106">
    <property type="entry name" value="adh_short"/>
    <property type="match status" value="1"/>
</dbReference>
<name>A0A9P4IFE8_9PEZI</name>
<proteinExistence type="inferred from homology"/>
<dbReference type="GO" id="GO:0016020">
    <property type="term" value="C:membrane"/>
    <property type="evidence" value="ECO:0007669"/>
    <property type="project" value="TreeGrafter"/>
</dbReference>
<reference evidence="4" key="1">
    <citation type="journal article" date="2020" name="Stud. Mycol.">
        <title>101 Dothideomycetes genomes: a test case for predicting lifestyles and emergence of pathogens.</title>
        <authorList>
            <person name="Haridas S."/>
            <person name="Albert R."/>
            <person name="Binder M."/>
            <person name="Bloem J."/>
            <person name="Labutti K."/>
            <person name="Salamov A."/>
            <person name="Andreopoulos B."/>
            <person name="Baker S."/>
            <person name="Barry K."/>
            <person name="Bills G."/>
            <person name="Bluhm B."/>
            <person name="Cannon C."/>
            <person name="Castanera R."/>
            <person name="Culley D."/>
            <person name="Daum C."/>
            <person name="Ezra D."/>
            <person name="Gonzalez J."/>
            <person name="Henrissat B."/>
            <person name="Kuo A."/>
            <person name="Liang C."/>
            <person name="Lipzen A."/>
            <person name="Lutzoni F."/>
            <person name="Magnuson J."/>
            <person name="Mondo S."/>
            <person name="Nolan M."/>
            <person name="Ohm R."/>
            <person name="Pangilinan J."/>
            <person name="Park H.-J."/>
            <person name="Ramirez L."/>
            <person name="Alfaro M."/>
            <person name="Sun H."/>
            <person name="Tritt A."/>
            <person name="Yoshinaga Y."/>
            <person name="Zwiers L.-H."/>
            <person name="Turgeon B."/>
            <person name="Goodwin S."/>
            <person name="Spatafora J."/>
            <person name="Crous P."/>
            <person name="Grigoriev I."/>
        </authorList>
    </citation>
    <scope>NUCLEOTIDE SEQUENCE</scope>
    <source>
        <strain evidence="4">CBS 133067</strain>
    </source>
</reference>
<dbReference type="InterPro" id="IPR045313">
    <property type="entry name" value="CBR1-like"/>
</dbReference>
<sequence>MTAAKKTTALISGANAGIGRAVATQLAKDHGYHVIVGSRNEAAGKEVAGALIADGSAASSVQLDLTSDESISAAVSWIEHEFGVLDVLINNAGILIDRVSKSDVAEGHKQLSTRELFTQTFNTNVIGTACLTEACLPLLRKSDFARLVFVSSRMGSLTLSTNKETPYYSIDYKVYDSSKAALNMLALNYARILDDVGAKVNAACPGLVQTKLTNYHAWGTSTELGAQRIVQLATCGKDGPTATFSDRDGSIPW</sequence>
<dbReference type="Proteomes" id="UP000799772">
    <property type="component" value="Unassembled WGS sequence"/>
</dbReference>
<dbReference type="InterPro" id="IPR036291">
    <property type="entry name" value="NAD(P)-bd_dom_sf"/>
</dbReference>
<dbReference type="PRINTS" id="PR00081">
    <property type="entry name" value="GDHRDH"/>
</dbReference>
<dbReference type="CDD" id="cd05324">
    <property type="entry name" value="carb_red_PTCR-like_SDR_c"/>
    <property type="match status" value="1"/>
</dbReference>
<comment type="similarity">
    <text evidence="1">Belongs to the short-chain dehydrogenases/reductases (SDR) family.</text>
</comment>
<dbReference type="AlphaFoldDB" id="A0A9P4IFE8"/>
<keyword evidence="5" id="KW-1185">Reference proteome</keyword>
<accession>A0A9P4IFE8</accession>
<dbReference type="InterPro" id="IPR002347">
    <property type="entry name" value="SDR_fam"/>
</dbReference>
<dbReference type="OrthoDB" id="191139at2759"/>
<protein>
    <submittedName>
        <fullName evidence="4">NAD(P)-binding protein</fullName>
    </submittedName>
</protein>
<dbReference type="Gene3D" id="3.40.50.720">
    <property type="entry name" value="NAD(P)-binding Rossmann-like Domain"/>
    <property type="match status" value="1"/>
</dbReference>
<dbReference type="EMBL" id="ML978126">
    <property type="protein sequence ID" value="KAF2099003.1"/>
    <property type="molecule type" value="Genomic_DNA"/>
</dbReference>
<organism evidence="4 5">
    <name type="scientific">Rhizodiscina lignyota</name>
    <dbReference type="NCBI Taxonomy" id="1504668"/>
    <lineage>
        <taxon>Eukaryota</taxon>
        <taxon>Fungi</taxon>
        <taxon>Dikarya</taxon>
        <taxon>Ascomycota</taxon>
        <taxon>Pezizomycotina</taxon>
        <taxon>Dothideomycetes</taxon>
        <taxon>Pleosporomycetidae</taxon>
        <taxon>Aulographales</taxon>
        <taxon>Rhizodiscinaceae</taxon>
        <taxon>Rhizodiscina</taxon>
    </lineage>
</organism>
<keyword evidence="2" id="KW-0521">NADP</keyword>
<comment type="caution">
    <text evidence="4">The sequence shown here is derived from an EMBL/GenBank/DDBJ whole genome shotgun (WGS) entry which is preliminary data.</text>
</comment>
<evidence type="ECO:0000313" key="4">
    <source>
        <dbReference type="EMBL" id="KAF2099003.1"/>
    </source>
</evidence>
<evidence type="ECO:0000256" key="2">
    <source>
        <dbReference type="ARBA" id="ARBA00022857"/>
    </source>
</evidence>
<evidence type="ECO:0000256" key="1">
    <source>
        <dbReference type="ARBA" id="ARBA00006484"/>
    </source>
</evidence>